<feature type="compositionally biased region" description="Low complexity" evidence="1">
    <location>
        <begin position="1"/>
        <end position="11"/>
    </location>
</feature>
<dbReference type="Proteomes" id="UP000314987">
    <property type="component" value="Unassembled WGS sequence"/>
</dbReference>
<sequence length="139" mass="14361">MEPSAGGSSAGPPEPPVPGPAATPGPGPGPTVASTGPAAAGAAAAARDSERQLRLRLCVLNEILGTERDYVGTLRFLQSAFLHRIRQNVADSADKCITEENVKVCMSQSWAGRIVGAETGEGGKNAFSLLPHEGRRSKE</sequence>
<dbReference type="Gene3D" id="1.20.900.10">
    <property type="entry name" value="Dbl homology (DH) domain"/>
    <property type="match status" value="1"/>
</dbReference>
<name>A0A4X2JSB0_VOMUR</name>
<dbReference type="Ensembl" id="ENSVURT00010000941.1">
    <property type="protein sequence ID" value="ENSVURP00010000811.1"/>
    <property type="gene ID" value="ENSVURG00010000709.1"/>
</dbReference>
<feature type="compositionally biased region" description="Low complexity" evidence="1">
    <location>
        <begin position="30"/>
        <end position="46"/>
    </location>
</feature>
<reference evidence="2" key="2">
    <citation type="submission" date="2025-08" db="UniProtKB">
        <authorList>
            <consortium name="Ensembl"/>
        </authorList>
    </citation>
    <scope>IDENTIFICATION</scope>
</reference>
<reference evidence="3" key="1">
    <citation type="submission" date="2018-12" db="EMBL/GenBank/DDBJ databases">
        <authorList>
            <person name="Yazar S."/>
        </authorList>
    </citation>
    <scope>NUCLEOTIDE SEQUENCE [LARGE SCALE GENOMIC DNA]</scope>
</reference>
<evidence type="ECO:0000313" key="2">
    <source>
        <dbReference type="Ensembl" id="ENSVURP00010000811.1"/>
    </source>
</evidence>
<keyword evidence="3" id="KW-1185">Reference proteome</keyword>
<organism evidence="2 3">
    <name type="scientific">Vombatus ursinus</name>
    <name type="common">Common wombat</name>
    <dbReference type="NCBI Taxonomy" id="29139"/>
    <lineage>
        <taxon>Eukaryota</taxon>
        <taxon>Metazoa</taxon>
        <taxon>Chordata</taxon>
        <taxon>Craniata</taxon>
        <taxon>Vertebrata</taxon>
        <taxon>Euteleostomi</taxon>
        <taxon>Mammalia</taxon>
        <taxon>Metatheria</taxon>
        <taxon>Diprotodontia</taxon>
        <taxon>Vombatidae</taxon>
        <taxon>Vombatus</taxon>
    </lineage>
</organism>
<protein>
    <recommendedName>
        <fullName evidence="4">DH domain-containing protein</fullName>
    </recommendedName>
</protein>
<dbReference type="GeneTree" id="ENSGT00940000159925"/>
<accession>A0A4X2JSB0</accession>
<evidence type="ECO:0000256" key="1">
    <source>
        <dbReference type="SAM" id="MobiDB-lite"/>
    </source>
</evidence>
<dbReference type="InterPro" id="IPR035899">
    <property type="entry name" value="DBL_dom_sf"/>
</dbReference>
<dbReference type="SUPFAM" id="SSF48065">
    <property type="entry name" value="DBL homology domain (DH-domain)"/>
    <property type="match status" value="1"/>
</dbReference>
<feature type="region of interest" description="Disordered" evidence="1">
    <location>
        <begin position="1"/>
        <end position="46"/>
    </location>
</feature>
<evidence type="ECO:0008006" key="4">
    <source>
        <dbReference type="Google" id="ProtNLM"/>
    </source>
</evidence>
<evidence type="ECO:0000313" key="3">
    <source>
        <dbReference type="Proteomes" id="UP000314987"/>
    </source>
</evidence>
<feature type="compositionally biased region" description="Pro residues" evidence="1">
    <location>
        <begin position="12"/>
        <end position="29"/>
    </location>
</feature>
<proteinExistence type="predicted"/>
<dbReference type="STRING" id="29139.ENSVURP00010000811"/>
<dbReference type="AlphaFoldDB" id="A0A4X2JSB0"/>
<reference evidence="2" key="3">
    <citation type="submission" date="2025-09" db="UniProtKB">
        <authorList>
            <consortium name="Ensembl"/>
        </authorList>
    </citation>
    <scope>IDENTIFICATION</scope>
</reference>